<evidence type="ECO:0000313" key="4">
    <source>
        <dbReference type="EMBL" id="KAL3309248.1"/>
    </source>
</evidence>
<evidence type="ECO:0000256" key="2">
    <source>
        <dbReference type="ARBA" id="ARBA00023008"/>
    </source>
</evidence>
<name>A0ABD2PP24_9PLAT</name>
<dbReference type="Pfam" id="PF00264">
    <property type="entry name" value="Tyrosinase"/>
    <property type="match status" value="1"/>
</dbReference>
<evidence type="ECO:0000256" key="1">
    <source>
        <dbReference type="ARBA" id="ARBA00022723"/>
    </source>
</evidence>
<dbReference type="InterPro" id="IPR002227">
    <property type="entry name" value="Tyrosinase_Cu-bd"/>
</dbReference>
<accession>A0ABD2PP24</accession>
<dbReference type="PANTHER" id="PTHR11474:SF126">
    <property type="entry name" value="TYROSINASE-LIKE PROTEIN TYR-1-RELATED"/>
    <property type="match status" value="1"/>
</dbReference>
<dbReference type="PANTHER" id="PTHR11474">
    <property type="entry name" value="TYROSINASE FAMILY MEMBER"/>
    <property type="match status" value="1"/>
</dbReference>
<keyword evidence="1" id="KW-0479">Metal-binding</keyword>
<dbReference type="Gene3D" id="1.10.1280.10">
    <property type="entry name" value="Di-copper center containing domain from catechol oxidase"/>
    <property type="match status" value="1"/>
</dbReference>
<sequence length="134" mass="15879">MHNRVHNMVKGSMCCSTTAANDPLFILHHSQMDRIWQLWYRYYKPRPTEYPNTATEMGNCRECNLVGFLPPIRHCDMFVDMYELGIDYDNFNFGKKGFKGEQFLKNGPYWPESYWNDMYKTLKGDSKLKEAAQN</sequence>
<organism evidence="4 5">
    <name type="scientific">Cichlidogyrus casuarinus</name>
    <dbReference type="NCBI Taxonomy" id="1844966"/>
    <lineage>
        <taxon>Eukaryota</taxon>
        <taxon>Metazoa</taxon>
        <taxon>Spiralia</taxon>
        <taxon>Lophotrochozoa</taxon>
        <taxon>Platyhelminthes</taxon>
        <taxon>Monogenea</taxon>
        <taxon>Monopisthocotylea</taxon>
        <taxon>Dactylogyridea</taxon>
        <taxon>Ancyrocephalidae</taxon>
        <taxon>Cichlidogyrus</taxon>
    </lineage>
</organism>
<dbReference type="EMBL" id="JBJKFK010004130">
    <property type="protein sequence ID" value="KAL3309248.1"/>
    <property type="molecule type" value="Genomic_DNA"/>
</dbReference>
<comment type="caution">
    <text evidence="4">The sequence shown here is derived from an EMBL/GenBank/DDBJ whole genome shotgun (WGS) entry which is preliminary data.</text>
</comment>
<dbReference type="Proteomes" id="UP001626550">
    <property type="component" value="Unassembled WGS sequence"/>
</dbReference>
<dbReference type="SUPFAM" id="SSF48056">
    <property type="entry name" value="Di-copper centre-containing domain"/>
    <property type="match status" value="1"/>
</dbReference>
<gene>
    <name evidence="4" type="ORF">Ciccas_012204</name>
</gene>
<dbReference type="PRINTS" id="PR00092">
    <property type="entry name" value="TYROSINASE"/>
</dbReference>
<protein>
    <recommendedName>
        <fullName evidence="3">Tyrosinase copper-binding domain-containing protein</fullName>
    </recommendedName>
</protein>
<dbReference type="InterPro" id="IPR008922">
    <property type="entry name" value="Di-copper_centre_dom_sf"/>
</dbReference>
<reference evidence="4 5" key="1">
    <citation type="submission" date="2024-11" db="EMBL/GenBank/DDBJ databases">
        <title>Adaptive evolution of stress response genes in parasites aligns with host niche diversity.</title>
        <authorList>
            <person name="Hahn C."/>
            <person name="Resl P."/>
        </authorList>
    </citation>
    <scope>NUCLEOTIDE SEQUENCE [LARGE SCALE GENOMIC DNA]</scope>
    <source>
        <strain evidence="4">EGGRZ-B1_66</strain>
        <tissue evidence="4">Body</tissue>
    </source>
</reference>
<dbReference type="AlphaFoldDB" id="A0ABD2PP24"/>
<evidence type="ECO:0000259" key="3">
    <source>
        <dbReference type="PROSITE" id="PS00498"/>
    </source>
</evidence>
<evidence type="ECO:0000313" key="5">
    <source>
        <dbReference type="Proteomes" id="UP001626550"/>
    </source>
</evidence>
<keyword evidence="5" id="KW-1185">Reference proteome</keyword>
<proteinExistence type="predicted"/>
<dbReference type="GO" id="GO:0046872">
    <property type="term" value="F:metal ion binding"/>
    <property type="evidence" value="ECO:0007669"/>
    <property type="project" value="UniProtKB-KW"/>
</dbReference>
<keyword evidence="2" id="KW-0186">Copper</keyword>
<feature type="domain" description="Tyrosinase copper-binding" evidence="3">
    <location>
        <begin position="22"/>
        <end position="33"/>
    </location>
</feature>
<dbReference type="InterPro" id="IPR050316">
    <property type="entry name" value="Tyrosinase/Hemocyanin"/>
</dbReference>
<dbReference type="PROSITE" id="PS00498">
    <property type="entry name" value="TYROSINASE_2"/>
    <property type="match status" value="1"/>
</dbReference>